<dbReference type="KEGG" id="ddi:DDB_G0279955"/>
<protein>
    <submittedName>
        <fullName evidence="2">Uncharacterized protein</fullName>
    </submittedName>
</protein>
<reference evidence="2 3" key="1">
    <citation type="journal article" date="2005" name="Nature">
        <title>The genome of the social amoeba Dictyostelium discoideum.</title>
        <authorList>
            <consortium name="The Dictyostelium discoideum Sequencing Consortium"/>
            <person name="Eichinger L."/>
            <person name="Pachebat J.A."/>
            <person name="Glockner G."/>
            <person name="Rajandream M.A."/>
            <person name="Sucgang R."/>
            <person name="Berriman M."/>
            <person name="Song J."/>
            <person name="Olsen R."/>
            <person name="Szafranski K."/>
            <person name="Xu Q."/>
            <person name="Tunggal B."/>
            <person name="Kummerfeld S."/>
            <person name="Madera M."/>
            <person name="Konfortov B.A."/>
            <person name="Rivero F."/>
            <person name="Bankier A.T."/>
            <person name="Lehmann R."/>
            <person name="Hamlin N."/>
            <person name="Davies R."/>
            <person name="Gaudet P."/>
            <person name="Fey P."/>
            <person name="Pilcher K."/>
            <person name="Chen G."/>
            <person name="Saunders D."/>
            <person name="Sodergren E."/>
            <person name="Davis P."/>
            <person name="Kerhornou A."/>
            <person name="Nie X."/>
            <person name="Hall N."/>
            <person name="Anjard C."/>
            <person name="Hemphill L."/>
            <person name="Bason N."/>
            <person name="Farbrother P."/>
            <person name="Desany B."/>
            <person name="Just E."/>
            <person name="Morio T."/>
            <person name="Rost R."/>
            <person name="Churcher C."/>
            <person name="Cooper J."/>
            <person name="Haydock S."/>
            <person name="van Driessche N."/>
            <person name="Cronin A."/>
            <person name="Goodhead I."/>
            <person name="Muzny D."/>
            <person name="Mourier T."/>
            <person name="Pain A."/>
            <person name="Lu M."/>
            <person name="Harper D."/>
            <person name="Lindsay R."/>
            <person name="Hauser H."/>
            <person name="James K."/>
            <person name="Quiles M."/>
            <person name="Madan Babu M."/>
            <person name="Saito T."/>
            <person name="Buchrieser C."/>
            <person name="Wardroper A."/>
            <person name="Felder M."/>
            <person name="Thangavelu M."/>
            <person name="Johnson D."/>
            <person name="Knights A."/>
            <person name="Loulseged H."/>
            <person name="Mungall K."/>
            <person name="Oliver K."/>
            <person name="Price C."/>
            <person name="Quail M.A."/>
            <person name="Urushihara H."/>
            <person name="Hernandez J."/>
            <person name="Rabbinowitsch E."/>
            <person name="Steffen D."/>
            <person name="Sanders M."/>
            <person name="Ma J."/>
            <person name="Kohara Y."/>
            <person name="Sharp S."/>
            <person name="Simmonds M."/>
            <person name="Spiegler S."/>
            <person name="Tivey A."/>
            <person name="Sugano S."/>
            <person name="White B."/>
            <person name="Walker D."/>
            <person name="Woodward J."/>
            <person name="Winckler T."/>
            <person name="Tanaka Y."/>
            <person name="Shaulsky G."/>
            <person name="Schleicher M."/>
            <person name="Weinstock G."/>
            <person name="Rosenthal A."/>
            <person name="Cox E.C."/>
            <person name="Chisholm R.L."/>
            <person name="Gibbs R."/>
            <person name="Loomis W.F."/>
            <person name="Platzer M."/>
            <person name="Kay R.R."/>
            <person name="Williams J."/>
            <person name="Dear P.H."/>
            <person name="Noegel A.A."/>
            <person name="Barrell B."/>
            <person name="Kuspa A."/>
        </authorList>
    </citation>
    <scope>NUCLEOTIDE SEQUENCE [LARGE SCALE GENOMIC DNA]</scope>
    <source>
        <strain evidence="2 3">AX4</strain>
    </source>
</reference>
<keyword evidence="3" id="KW-1185">Reference proteome</keyword>
<keyword evidence="1" id="KW-0732">Signal</keyword>
<dbReference type="PANTHER" id="PTHR33576:SF7">
    <property type="entry name" value="CARBOHYDRATE BINDING DOMAIN-CONTAINING PROTEIN"/>
    <property type="match status" value="1"/>
</dbReference>
<name>Q54W28_DICDI</name>
<sequence length="332" mass="35101">MKLIIQLIILILTIKQCLAFEKLFVNLVPYQTSSCSKGGAQSSGIGFSGIIDTCLTIDALSNFKFTVGSNKMITWSTYKAKNVSEVTCTTDNQVSSTTTPIGSCVASKSFDIDSDLMPVNPFFYEVSVSVTPLIQDNSVVNMFMSGESCTSDNALIVEYITVGTFVLSQQDSGIFEYICSNGVPEIVACDSHKKNCKAPTNAALDCYNISPFFNGSSFELPCSSGSQQGSESCAPLPFSGSSAGASSGAVSSGSGFSSGFVSPSMKTSGSTGAYTNYIANSDTTTGNSYQEYNNLNSMNPIVLSYLTTYCSSNGLDSLKSPKSSLSLTRPSY</sequence>
<evidence type="ECO:0000313" key="2">
    <source>
        <dbReference type="EMBL" id="EAL67449.1"/>
    </source>
</evidence>
<dbReference type="OMA" id="QGSESCA"/>
<dbReference type="AlphaFoldDB" id="Q54W28"/>
<dbReference type="Proteomes" id="UP000002195">
    <property type="component" value="Unassembled WGS sequence"/>
</dbReference>
<comment type="caution">
    <text evidence="2">The sequence shown here is derived from an EMBL/GenBank/DDBJ whole genome shotgun (WGS) entry which is preliminary data.</text>
</comment>
<dbReference type="VEuPathDB" id="AmoebaDB:DDB_G0279955"/>
<accession>Q54W28</accession>
<feature type="signal peptide" evidence="1">
    <location>
        <begin position="1"/>
        <end position="19"/>
    </location>
</feature>
<organism evidence="2 3">
    <name type="scientific">Dictyostelium discoideum</name>
    <name type="common">Social amoeba</name>
    <dbReference type="NCBI Taxonomy" id="44689"/>
    <lineage>
        <taxon>Eukaryota</taxon>
        <taxon>Amoebozoa</taxon>
        <taxon>Evosea</taxon>
        <taxon>Eumycetozoa</taxon>
        <taxon>Dictyostelia</taxon>
        <taxon>Dictyosteliales</taxon>
        <taxon>Dictyosteliaceae</taxon>
        <taxon>Dictyostelium</taxon>
    </lineage>
</organism>
<proteinExistence type="predicted"/>
<dbReference type="HOGENOM" id="CLU_837899_0_0_1"/>
<dbReference type="InterPro" id="IPR021837">
    <property type="entry name" value="CfaA/B/C"/>
</dbReference>
<feature type="chain" id="PRO_5004249906" evidence="1">
    <location>
        <begin position="20"/>
        <end position="332"/>
    </location>
</feature>
<dbReference type="dictyBase" id="DDB_G0279955"/>
<dbReference type="InParanoid" id="Q54W28"/>
<dbReference type="FunCoup" id="Q54W28">
    <property type="interactions" value="141"/>
</dbReference>
<dbReference type="PhylomeDB" id="Q54W28"/>
<dbReference type="PANTHER" id="PTHR33576">
    <property type="entry name" value="CARBOHYDRATE BINDING DOMAIN-CONTAINING PROTEIN-RELATED"/>
    <property type="match status" value="1"/>
</dbReference>
<dbReference type="EMBL" id="AAFI02000035">
    <property type="protein sequence ID" value="EAL67449.1"/>
    <property type="molecule type" value="Genomic_DNA"/>
</dbReference>
<dbReference type="GeneID" id="8622306"/>
<evidence type="ECO:0000313" key="3">
    <source>
        <dbReference type="Proteomes" id="UP000002195"/>
    </source>
</evidence>
<gene>
    <name evidence="2" type="ORF">DDB_G0279955</name>
</gene>
<dbReference type="Pfam" id="PF11912">
    <property type="entry name" value="CfaA_B_C"/>
    <property type="match status" value="1"/>
</dbReference>
<dbReference type="PaxDb" id="44689-DDB0205886"/>
<dbReference type="RefSeq" id="XP_641422.1">
    <property type="nucleotide sequence ID" value="XM_636330.1"/>
</dbReference>
<evidence type="ECO:0000256" key="1">
    <source>
        <dbReference type="SAM" id="SignalP"/>
    </source>
</evidence>